<dbReference type="AlphaFoldDB" id="A0A0F6W6C7"/>
<gene>
    <name evidence="2" type="ORF">DB32_005767</name>
</gene>
<evidence type="ECO:0000313" key="2">
    <source>
        <dbReference type="EMBL" id="AKF08618.1"/>
    </source>
</evidence>
<dbReference type="KEGG" id="samy:DB32_005767"/>
<protein>
    <submittedName>
        <fullName evidence="2">Uncharacterized protein</fullName>
    </submittedName>
</protein>
<dbReference type="Proteomes" id="UP000034883">
    <property type="component" value="Chromosome"/>
</dbReference>
<name>A0A0F6W6C7_9BACT</name>
<feature type="region of interest" description="Disordered" evidence="1">
    <location>
        <begin position="1"/>
        <end position="22"/>
    </location>
</feature>
<feature type="compositionally biased region" description="Basic residues" evidence="1">
    <location>
        <begin position="12"/>
        <end position="22"/>
    </location>
</feature>
<dbReference type="STRING" id="927083.DB32_005767"/>
<accession>A0A0F6W6C7</accession>
<proteinExistence type="predicted"/>
<sequence length="130" mass="14079">MAAGTPPEHVVRRVLGKPGKKPKTTDWVLDRVQAMLAAVPGFKQEAVEPQMKLIRDLVEIVPLKSQPAADAWEKGLVASAKATGLKRVITDHPDLADKTESDGVLFISSEAWLVEQTTPPPPPPMAKKKS</sequence>
<evidence type="ECO:0000313" key="3">
    <source>
        <dbReference type="Proteomes" id="UP000034883"/>
    </source>
</evidence>
<evidence type="ECO:0000256" key="1">
    <source>
        <dbReference type="SAM" id="MobiDB-lite"/>
    </source>
</evidence>
<keyword evidence="3" id="KW-1185">Reference proteome</keyword>
<organism evidence="2 3">
    <name type="scientific">Sandaracinus amylolyticus</name>
    <dbReference type="NCBI Taxonomy" id="927083"/>
    <lineage>
        <taxon>Bacteria</taxon>
        <taxon>Pseudomonadati</taxon>
        <taxon>Myxococcota</taxon>
        <taxon>Polyangia</taxon>
        <taxon>Polyangiales</taxon>
        <taxon>Sandaracinaceae</taxon>
        <taxon>Sandaracinus</taxon>
    </lineage>
</organism>
<reference evidence="2 3" key="1">
    <citation type="submission" date="2015-03" db="EMBL/GenBank/DDBJ databases">
        <title>Genome assembly of Sandaracinus amylolyticus DSM 53668.</title>
        <authorList>
            <person name="Sharma G."/>
            <person name="Subramanian S."/>
        </authorList>
    </citation>
    <scope>NUCLEOTIDE SEQUENCE [LARGE SCALE GENOMIC DNA]</scope>
    <source>
        <strain evidence="2 3">DSM 53668</strain>
    </source>
</reference>
<dbReference type="EMBL" id="CP011125">
    <property type="protein sequence ID" value="AKF08618.1"/>
    <property type="molecule type" value="Genomic_DNA"/>
</dbReference>